<accession>A0ABR3Q0R1</accession>
<dbReference type="RefSeq" id="XP_069208174.1">
    <property type="nucleotide sequence ID" value="XM_069353532.1"/>
</dbReference>
<reference evidence="1 2" key="1">
    <citation type="submission" date="2023-08" db="EMBL/GenBank/DDBJ databases">
        <title>Annotated Genome Sequence of Vanrija albida AlHP1.</title>
        <authorList>
            <person name="Herzog R."/>
        </authorList>
    </citation>
    <scope>NUCLEOTIDE SEQUENCE [LARGE SCALE GENOMIC DNA]</scope>
    <source>
        <strain evidence="1 2">AlHP1</strain>
    </source>
</reference>
<sequence>MLPPLQPNPAAGRARLPTQIAYKPAFEPFTTTQYMTPEHESWRLEELERYQVDNLILDEWCFWYDRTVTSDEVDQRLASLITDMLYAFHHRIVDQATRQRYPVWELLESVRAVRDRLFPDTMGYRWEDERP</sequence>
<gene>
    <name evidence="1" type="ORF">Q8F55_005036</name>
</gene>
<evidence type="ECO:0000313" key="1">
    <source>
        <dbReference type="EMBL" id="KAL1408230.1"/>
    </source>
</evidence>
<organism evidence="1 2">
    <name type="scientific">Vanrija albida</name>
    <dbReference type="NCBI Taxonomy" id="181172"/>
    <lineage>
        <taxon>Eukaryota</taxon>
        <taxon>Fungi</taxon>
        <taxon>Dikarya</taxon>
        <taxon>Basidiomycota</taxon>
        <taxon>Agaricomycotina</taxon>
        <taxon>Tremellomycetes</taxon>
        <taxon>Trichosporonales</taxon>
        <taxon>Trichosporonaceae</taxon>
        <taxon>Vanrija</taxon>
    </lineage>
</organism>
<dbReference type="GeneID" id="95986079"/>
<evidence type="ECO:0000313" key="2">
    <source>
        <dbReference type="Proteomes" id="UP001565368"/>
    </source>
</evidence>
<dbReference type="EMBL" id="JBBXJM010000004">
    <property type="protein sequence ID" value="KAL1408230.1"/>
    <property type="molecule type" value="Genomic_DNA"/>
</dbReference>
<keyword evidence="2" id="KW-1185">Reference proteome</keyword>
<dbReference type="Proteomes" id="UP001565368">
    <property type="component" value="Unassembled WGS sequence"/>
</dbReference>
<comment type="caution">
    <text evidence="1">The sequence shown here is derived from an EMBL/GenBank/DDBJ whole genome shotgun (WGS) entry which is preliminary data.</text>
</comment>
<name>A0ABR3Q0R1_9TREE</name>
<proteinExistence type="predicted"/>
<protein>
    <submittedName>
        <fullName evidence="1">Uncharacterized protein</fullName>
    </submittedName>
</protein>